<dbReference type="Gene3D" id="2.20.28.160">
    <property type="match status" value="1"/>
</dbReference>
<organism evidence="1 2">
    <name type="scientific">Actinacidiphila polyblastidii</name>
    <dbReference type="NCBI Taxonomy" id="3110430"/>
    <lineage>
        <taxon>Bacteria</taxon>
        <taxon>Bacillati</taxon>
        <taxon>Actinomycetota</taxon>
        <taxon>Actinomycetes</taxon>
        <taxon>Kitasatosporales</taxon>
        <taxon>Streptomycetaceae</taxon>
        <taxon>Actinacidiphila</taxon>
    </lineage>
</organism>
<proteinExistence type="predicted"/>
<keyword evidence="2" id="KW-1185">Reference proteome</keyword>
<gene>
    <name evidence="1" type="ORF">V2S66_28265</name>
</gene>
<accession>A0ABU7PJ38</accession>
<evidence type="ECO:0000313" key="2">
    <source>
        <dbReference type="Proteomes" id="UP001344658"/>
    </source>
</evidence>
<dbReference type="PANTHER" id="PTHR40393:SF1">
    <property type="entry name" value="LYSINE BIOSYNTHESIS PROTEIN-RELATED"/>
    <property type="match status" value="1"/>
</dbReference>
<dbReference type="Proteomes" id="UP001344658">
    <property type="component" value="Unassembled WGS sequence"/>
</dbReference>
<protein>
    <submittedName>
        <fullName evidence="1">Lysine biosynthesis protein LysW</fullName>
    </submittedName>
</protein>
<dbReference type="RefSeq" id="WP_330799555.1">
    <property type="nucleotide sequence ID" value="NZ_JAZEWV010000035.1"/>
</dbReference>
<dbReference type="InterPro" id="IPR005906">
    <property type="entry name" value="LysW"/>
</dbReference>
<sequence length="55" mass="5919">MDTQCVSCSDTLQIPADSYQGEIVSCPGCSAELEIHSTHPLELAIAPEPDEDWGE</sequence>
<reference evidence="1 2" key="1">
    <citation type="submission" date="2023-12" db="EMBL/GenBank/DDBJ databases">
        <title>Streptomyces sp. V4-01.</title>
        <authorList>
            <person name="Somphong A."/>
            <person name="Phongsopitanun W."/>
        </authorList>
    </citation>
    <scope>NUCLEOTIDE SEQUENCE [LARGE SCALE GENOMIC DNA]</scope>
    <source>
        <strain evidence="1 2">V4-01</strain>
    </source>
</reference>
<dbReference type="Pfam" id="PF21344">
    <property type="entry name" value="Zn_ribbon_LysW"/>
    <property type="match status" value="1"/>
</dbReference>
<evidence type="ECO:0000313" key="1">
    <source>
        <dbReference type="EMBL" id="MEE4545851.1"/>
    </source>
</evidence>
<dbReference type="EMBL" id="JAZEWV010000035">
    <property type="protein sequence ID" value="MEE4545851.1"/>
    <property type="molecule type" value="Genomic_DNA"/>
</dbReference>
<name>A0ABU7PJ38_9ACTN</name>
<comment type="caution">
    <text evidence="1">The sequence shown here is derived from an EMBL/GenBank/DDBJ whole genome shotgun (WGS) entry which is preliminary data.</text>
</comment>
<dbReference type="PANTHER" id="PTHR40393">
    <property type="entry name" value="LYSINE BIOSYNTHESIS PROTEIN-RELATED-RELATED"/>
    <property type="match status" value="1"/>
</dbReference>